<gene>
    <name evidence="2" type="ORF">A2626_03130</name>
</gene>
<proteinExistence type="predicted"/>
<dbReference type="Proteomes" id="UP000177360">
    <property type="component" value="Unassembled WGS sequence"/>
</dbReference>
<comment type="caution">
    <text evidence="2">The sequence shown here is derived from an EMBL/GenBank/DDBJ whole genome shotgun (WGS) entry which is preliminary data.</text>
</comment>
<evidence type="ECO:0000313" key="2">
    <source>
        <dbReference type="EMBL" id="OGZ19877.1"/>
    </source>
</evidence>
<dbReference type="CDD" id="cd05403">
    <property type="entry name" value="NT_KNTase_like"/>
    <property type="match status" value="1"/>
</dbReference>
<feature type="domain" description="Polymerase beta nucleotidyltransferase" evidence="1">
    <location>
        <begin position="8"/>
        <end position="103"/>
    </location>
</feature>
<dbReference type="AlphaFoldDB" id="A0A1G2E223"/>
<dbReference type="PANTHER" id="PTHR43449:SF3">
    <property type="entry name" value="POLYMERASE NUCLEOTIDYL TRANSFERASE DOMAIN-CONTAINING PROTEIN"/>
    <property type="match status" value="1"/>
</dbReference>
<dbReference type="Pfam" id="PF18765">
    <property type="entry name" value="Polbeta"/>
    <property type="match status" value="1"/>
</dbReference>
<evidence type="ECO:0000259" key="1">
    <source>
        <dbReference type="Pfam" id="PF18765"/>
    </source>
</evidence>
<evidence type="ECO:0000313" key="3">
    <source>
        <dbReference type="Proteomes" id="UP000177360"/>
    </source>
</evidence>
<dbReference type="InterPro" id="IPR043519">
    <property type="entry name" value="NT_sf"/>
</dbReference>
<dbReference type="PANTHER" id="PTHR43449">
    <property type="entry name" value="NUCLEOTIDYLTRANSFERASE"/>
    <property type="match status" value="1"/>
</dbReference>
<accession>A0A1G2E223</accession>
<reference evidence="2 3" key="1">
    <citation type="journal article" date="2016" name="Nat. Commun.">
        <title>Thousands of microbial genomes shed light on interconnected biogeochemical processes in an aquifer system.</title>
        <authorList>
            <person name="Anantharaman K."/>
            <person name="Brown C.T."/>
            <person name="Hug L.A."/>
            <person name="Sharon I."/>
            <person name="Castelle C.J."/>
            <person name="Probst A.J."/>
            <person name="Thomas B.C."/>
            <person name="Singh A."/>
            <person name="Wilkins M.J."/>
            <person name="Karaoz U."/>
            <person name="Brodie E.L."/>
            <person name="Williams K.H."/>
            <person name="Hubbard S.S."/>
            <person name="Banfield J.F."/>
        </authorList>
    </citation>
    <scope>NUCLEOTIDE SEQUENCE [LARGE SCALE GENOMIC DNA]</scope>
</reference>
<name>A0A1G2E223_9BACT</name>
<dbReference type="EMBL" id="MHLZ01000018">
    <property type="protein sequence ID" value="OGZ19877.1"/>
    <property type="molecule type" value="Genomic_DNA"/>
</dbReference>
<organism evidence="2 3">
    <name type="scientific">Candidatus Nealsonbacteria bacterium RIFCSPHIGHO2_01_FULL_38_55</name>
    <dbReference type="NCBI Taxonomy" id="1801664"/>
    <lineage>
        <taxon>Bacteria</taxon>
        <taxon>Candidatus Nealsoniibacteriota</taxon>
    </lineage>
</organism>
<protein>
    <recommendedName>
        <fullName evidence="1">Polymerase beta nucleotidyltransferase domain-containing protein</fullName>
    </recommendedName>
</protein>
<dbReference type="Gene3D" id="3.30.460.10">
    <property type="entry name" value="Beta Polymerase, domain 2"/>
    <property type="match status" value="1"/>
</dbReference>
<dbReference type="InterPro" id="IPR041633">
    <property type="entry name" value="Polbeta"/>
</dbReference>
<sequence length="105" mass="12269">MEKKIKNITNQIVKRYKPEKVFLFGSFATGRAKKNSDVDLLVIKKTKERFTKRLLQVSGLVNSPMGTDILVYTPKEWKSALKEENYFVREIAQTGKLLYDRENKK</sequence>
<dbReference type="SUPFAM" id="SSF81301">
    <property type="entry name" value="Nucleotidyltransferase"/>
    <property type="match status" value="1"/>
</dbReference>